<sequence>MLRGFPRSAGIAESLHPLVQSRFRMPRQIDYYFSLQSPWAYIGHTPFVRL</sequence>
<dbReference type="EMBL" id="BQXS01003798">
    <property type="protein sequence ID" value="GKT35439.1"/>
    <property type="molecule type" value="Genomic_DNA"/>
</dbReference>
<accession>A0ABQ5KVG0</accession>
<evidence type="ECO:0000313" key="2">
    <source>
        <dbReference type="Proteomes" id="UP001057375"/>
    </source>
</evidence>
<evidence type="ECO:0000313" key="1">
    <source>
        <dbReference type="EMBL" id="GKT35439.1"/>
    </source>
</evidence>
<gene>
    <name evidence="1" type="ORF">ADUPG1_002985</name>
</gene>
<dbReference type="Proteomes" id="UP001057375">
    <property type="component" value="Unassembled WGS sequence"/>
</dbReference>
<proteinExistence type="predicted"/>
<protein>
    <submittedName>
        <fullName evidence="1">Uncharacterized protein</fullName>
    </submittedName>
</protein>
<organism evidence="1 2">
    <name type="scientific">Aduncisulcus paluster</name>
    <dbReference type="NCBI Taxonomy" id="2918883"/>
    <lineage>
        <taxon>Eukaryota</taxon>
        <taxon>Metamonada</taxon>
        <taxon>Carpediemonas-like organisms</taxon>
        <taxon>Aduncisulcus</taxon>
    </lineage>
</organism>
<keyword evidence="2" id="KW-1185">Reference proteome</keyword>
<comment type="caution">
    <text evidence="1">The sequence shown here is derived from an EMBL/GenBank/DDBJ whole genome shotgun (WGS) entry which is preliminary data.</text>
</comment>
<reference evidence="1" key="1">
    <citation type="submission" date="2022-03" db="EMBL/GenBank/DDBJ databases">
        <title>Draft genome sequence of Aduncisulcus paluster, a free-living microaerophilic Fornicata.</title>
        <authorList>
            <person name="Yuyama I."/>
            <person name="Kume K."/>
            <person name="Tamura T."/>
            <person name="Inagaki Y."/>
            <person name="Hashimoto T."/>
        </authorList>
    </citation>
    <scope>NUCLEOTIDE SEQUENCE</scope>
    <source>
        <strain evidence="1">NY0171</strain>
    </source>
</reference>
<feature type="non-terminal residue" evidence="1">
    <location>
        <position position="50"/>
    </location>
</feature>
<name>A0ABQ5KVG0_9EUKA</name>